<dbReference type="GeneID" id="26840438"/>
<dbReference type="Gene3D" id="3.90.25.10">
    <property type="entry name" value="UDP-galactose 4-epimerase, domain 1"/>
    <property type="match status" value="1"/>
</dbReference>
<evidence type="ECO:0000259" key="1">
    <source>
        <dbReference type="Pfam" id="PF16363"/>
    </source>
</evidence>
<dbReference type="PANTHER" id="PTHR43000">
    <property type="entry name" value="DTDP-D-GLUCOSE 4,6-DEHYDRATASE-RELATED"/>
    <property type="match status" value="1"/>
</dbReference>
<dbReference type="OrthoDB" id="331544at2759"/>
<gene>
    <name evidence="2" type="ORF">AC631_03429</name>
</gene>
<protein>
    <recommendedName>
        <fullName evidence="1">NAD(P)-binding domain-containing protein</fullName>
    </recommendedName>
</protein>
<organism evidence="2 3">
    <name type="scientific">Debaryomyces fabryi</name>
    <dbReference type="NCBI Taxonomy" id="58627"/>
    <lineage>
        <taxon>Eukaryota</taxon>
        <taxon>Fungi</taxon>
        <taxon>Dikarya</taxon>
        <taxon>Ascomycota</taxon>
        <taxon>Saccharomycotina</taxon>
        <taxon>Pichiomycetes</taxon>
        <taxon>Debaryomycetaceae</taxon>
        <taxon>Debaryomyces</taxon>
    </lineage>
</organism>
<keyword evidence="3" id="KW-1185">Reference proteome</keyword>
<reference evidence="2 3" key="1">
    <citation type="submission" date="2015-11" db="EMBL/GenBank/DDBJ databases">
        <title>The genome of Debaryomyces fabryi.</title>
        <authorList>
            <person name="Tafer H."/>
            <person name="Lopandic K."/>
        </authorList>
    </citation>
    <scope>NUCLEOTIDE SEQUENCE [LARGE SCALE GENOMIC DNA]</scope>
    <source>
        <strain evidence="2 3">CBS 789</strain>
    </source>
</reference>
<dbReference type="EMBL" id="LMYN01000073">
    <property type="protein sequence ID" value="KSA00838.1"/>
    <property type="molecule type" value="Genomic_DNA"/>
</dbReference>
<sequence length="362" mass="42356">MPDYDEYFLVTGGAGFIGSHFLEYFVIRYPNYHFTCIDKLNYATNQNTSSLSKIMEYPNFHFIKMDLSAEYPVLYNFLVTEYRKNRITNIIHFAAESCVDRSFSNPLYFTANNILGTQNLLECTRLLITKFPEVKDRFRFIHISTDEVYGEQNEGERVDESSKLNPTNPYAATKAACDLILKSYYYSYKIPIASIRSNNVYGPRQYPEKIIPMTLSKLQCYVRQYPRSDKMAHKIRIHGDGSNKRAYLHIQDFIQGIELIWMKFREEQSASYPEKQIINQTFNIGSEDEIDNLSLVKFICDTYLNKKLSLSNLDYSNYIEFVKDRNYNDSRYSINYNKIKKFGWNPTIDLKSGIVGLIDSLL</sequence>
<dbReference type="Proteomes" id="UP000054251">
    <property type="component" value="Unassembled WGS sequence"/>
</dbReference>
<accession>A0A0V1PXC1</accession>
<proteinExistence type="predicted"/>
<dbReference type="Gene3D" id="3.40.50.720">
    <property type="entry name" value="NAD(P)-binding Rossmann-like Domain"/>
    <property type="match status" value="1"/>
</dbReference>
<feature type="domain" description="NAD(P)-binding" evidence="1">
    <location>
        <begin position="9"/>
        <end position="354"/>
    </location>
</feature>
<dbReference type="FunFam" id="3.40.50.720:FF:000304">
    <property type="entry name" value="UDP-glucose 4,6-dehydratase"/>
    <property type="match status" value="1"/>
</dbReference>
<evidence type="ECO:0000313" key="3">
    <source>
        <dbReference type="Proteomes" id="UP000054251"/>
    </source>
</evidence>
<dbReference type="RefSeq" id="XP_015466940.1">
    <property type="nucleotide sequence ID" value="XM_015612258.1"/>
</dbReference>
<dbReference type="GO" id="GO:0009225">
    <property type="term" value="P:nucleotide-sugar metabolic process"/>
    <property type="evidence" value="ECO:0007669"/>
    <property type="project" value="UniProtKB-ARBA"/>
</dbReference>
<dbReference type="InterPro" id="IPR036291">
    <property type="entry name" value="NAD(P)-bd_dom_sf"/>
</dbReference>
<name>A0A0V1PXC1_9ASCO</name>
<dbReference type="AlphaFoldDB" id="A0A0V1PXC1"/>
<dbReference type="SUPFAM" id="SSF51735">
    <property type="entry name" value="NAD(P)-binding Rossmann-fold domains"/>
    <property type="match status" value="1"/>
</dbReference>
<comment type="caution">
    <text evidence="2">The sequence shown here is derived from an EMBL/GenBank/DDBJ whole genome shotgun (WGS) entry which is preliminary data.</text>
</comment>
<dbReference type="Pfam" id="PF16363">
    <property type="entry name" value="GDP_Man_Dehyd"/>
    <property type="match status" value="1"/>
</dbReference>
<evidence type="ECO:0000313" key="2">
    <source>
        <dbReference type="EMBL" id="KSA00838.1"/>
    </source>
</evidence>
<dbReference type="InterPro" id="IPR016040">
    <property type="entry name" value="NAD(P)-bd_dom"/>
</dbReference>